<dbReference type="AlphaFoldDB" id="A0A448WH01"/>
<keyword evidence="1" id="KW-0472">Membrane</keyword>
<gene>
    <name evidence="2" type="ORF">PXEA_LOCUS4994</name>
</gene>
<organism evidence="2 3">
    <name type="scientific">Protopolystoma xenopodis</name>
    <dbReference type="NCBI Taxonomy" id="117903"/>
    <lineage>
        <taxon>Eukaryota</taxon>
        <taxon>Metazoa</taxon>
        <taxon>Spiralia</taxon>
        <taxon>Lophotrochozoa</taxon>
        <taxon>Platyhelminthes</taxon>
        <taxon>Monogenea</taxon>
        <taxon>Polyopisthocotylea</taxon>
        <taxon>Polystomatidea</taxon>
        <taxon>Polystomatidae</taxon>
        <taxon>Protopolystoma</taxon>
    </lineage>
</organism>
<protein>
    <submittedName>
        <fullName evidence="2">Uncharacterized protein</fullName>
    </submittedName>
</protein>
<keyword evidence="1" id="KW-0812">Transmembrane</keyword>
<evidence type="ECO:0000256" key="1">
    <source>
        <dbReference type="SAM" id="Phobius"/>
    </source>
</evidence>
<proteinExistence type="predicted"/>
<evidence type="ECO:0000313" key="2">
    <source>
        <dbReference type="EMBL" id="VEL11554.1"/>
    </source>
</evidence>
<reference evidence="2" key="1">
    <citation type="submission" date="2018-11" db="EMBL/GenBank/DDBJ databases">
        <authorList>
            <consortium name="Pathogen Informatics"/>
        </authorList>
    </citation>
    <scope>NUCLEOTIDE SEQUENCE</scope>
</reference>
<keyword evidence="1" id="KW-1133">Transmembrane helix</keyword>
<dbReference type="EMBL" id="CAAALY010012135">
    <property type="protein sequence ID" value="VEL11554.1"/>
    <property type="molecule type" value="Genomic_DNA"/>
</dbReference>
<comment type="caution">
    <text evidence="2">The sequence shown here is derived from an EMBL/GenBank/DDBJ whole genome shotgun (WGS) entry which is preliminary data.</text>
</comment>
<sequence length="134" mass="15469">PQDYDILVGPFTSSLDRTQDFSTTNTYHDYEYNLVYDSKPKQIGGVMFTLFTVLSNGTWGIVIAFIIAYSLAFFIIDWANPNSFTYHPFDHSESYSFINRLGVCDHDAFINAWSKLMEPDRPEDAFEVDFKAYT</sequence>
<evidence type="ECO:0000313" key="3">
    <source>
        <dbReference type="Proteomes" id="UP000784294"/>
    </source>
</evidence>
<name>A0A448WH01_9PLAT</name>
<feature type="non-terminal residue" evidence="2">
    <location>
        <position position="134"/>
    </location>
</feature>
<keyword evidence="3" id="KW-1185">Reference proteome</keyword>
<dbReference type="Proteomes" id="UP000784294">
    <property type="component" value="Unassembled WGS sequence"/>
</dbReference>
<feature type="transmembrane region" description="Helical" evidence="1">
    <location>
        <begin position="57"/>
        <end position="76"/>
    </location>
</feature>
<accession>A0A448WH01</accession>